<comment type="caution">
    <text evidence="2">The sequence shown here is derived from an EMBL/GenBank/DDBJ whole genome shotgun (WGS) entry which is preliminary data.</text>
</comment>
<dbReference type="InterPro" id="IPR029068">
    <property type="entry name" value="Glyas_Bleomycin-R_OHBP_Dase"/>
</dbReference>
<proteinExistence type="predicted"/>
<dbReference type="PANTHER" id="PTHR36503">
    <property type="entry name" value="BLR2520 PROTEIN"/>
    <property type="match status" value="1"/>
</dbReference>
<dbReference type="PANTHER" id="PTHR36503:SF1">
    <property type="entry name" value="BLR2520 PROTEIN"/>
    <property type="match status" value="1"/>
</dbReference>
<reference evidence="2 3" key="1">
    <citation type="submission" date="2023-07" db="EMBL/GenBank/DDBJ databases">
        <title>Genomic Encyclopedia of Type Strains, Phase IV (KMG-IV): sequencing the most valuable type-strain genomes for metagenomic binning, comparative biology and taxonomic classification.</title>
        <authorList>
            <person name="Goeker M."/>
        </authorList>
    </citation>
    <scope>NUCLEOTIDE SEQUENCE [LARGE SCALE GENOMIC DNA]</scope>
    <source>
        <strain evidence="2 3">DSM 16784</strain>
    </source>
</reference>
<dbReference type="EMBL" id="JAUSUR010000002">
    <property type="protein sequence ID" value="MDQ0360679.1"/>
    <property type="molecule type" value="Genomic_DNA"/>
</dbReference>
<dbReference type="Pfam" id="PF00903">
    <property type="entry name" value="Glyoxalase"/>
    <property type="match status" value="1"/>
</dbReference>
<dbReference type="SUPFAM" id="SSF54593">
    <property type="entry name" value="Glyoxalase/Bleomycin resistance protein/Dihydroxybiphenyl dioxygenase"/>
    <property type="match status" value="1"/>
</dbReference>
<dbReference type="InterPro" id="IPR004360">
    <property type="entry name" value="Glyas_Fos-R_dOase_dom"/>
</dbReference>
<dbReference type="RefSeq" id="WP_307406770.1">
    <property type="nucleotide sequence ID" value="NZ_JAUSUR010000002.1"/>
</dbReference>
<accession>A0ABU0E1N8</accession>
<dbReference type="InterPro" id="IPR037523">
    <property type="entry name" value="VOC_core"/>
</dbReference>
<sequence length="124" mass="14227">MRLGMVGIIVEDMKKAIAFYECIGFHLNGDYDDNYVEINNSSLRISLNSKEMVTGMYGFTPESSGDKVELAFECESNEELDNVCKWVNEQGYTVYKEPWDAFWGQYYAIVKDPDGNLLSLYCNK</sequence>
<keyword evidence="2" id="KW-0456">Lyase</keyword>
<dbReference type="Gene3D" id="3.10.180.10">
    <property type="entry name" value="2,3-Dihydroxybiphenyl 1,2-Dioxygenase, domain 1"/>
    <property type="match status" value="1"/>
</dbReference>
<evidence type="ECO:0000313" key="2">
    <source>
        <dbReference type="EMBL" id="MDQ0360679.1"/>
    </source>
</evidence>
<organism evidence="2 3">
    <name type="scientific">Breznakia pachnodae</name>
    <dbReference type="NCBI Taxonomy" id="265178"/>
    <lineage>
        <taxon>Bacteria</taxon>
        <taxon>Bacillati</taxon>
        <taxon>Bacillota</taxon>
        <taxon>Erysipelotrichia</taxon>
        <taxon>Erysipelotrichales</taxon>
        <taxon>Erysipelotrichaceae</taxon>
        <taxon>Breznakia</taxon>
    </lineage>
</organism>
<protein>
    <submittedName>
        <fullName evidence="2">Lactoylglutathione lyase</fullName>
    </submittedName>
</protein>
<evidence type="ECO:0000259" key="1">
    <source>
        <dbReference type="PROSITE" id="PS51819"/>
    </source>
</evidence>
<gene>
    <name evidence="2" type="ORF">J2S15_001424</name>
</gene>
<dbReference type="GO" id="GO:0016829">
    <property type="term" value="F:lyase activity"/>
    <property type="evidence" value="ECO:0007669"/>
    <property type="project" value="UniProtKB-KW"/>
</dbReference>
<name>A0ABU0E1N8_9FIRM</name>
<dbReference type="PROSITE" id="PS51819">
    <property type="entry name" value="VOC"/>
    <property type="match status" value="1"/>
</dbReference>
<dbReference type="Proteomes" id="UP001230220">
    <property type="component" value="Unassembled WGS sequence"/>
</dbReference>
<keyword evidence="3" id="KW-1185">Reference proteome</keyword>
<feature type="domain" description="VOC" evidence="1">
    <location>
        <begin position="2"/>
        <end position="123"/>
    </location>
</feature>
<evidence type="ECO:0000313" key="3">
    <source>
        <dbReference type="Proteomes" id="UP001230220"/>
    </source>
</evidence>